<dbReference type="GO" id="GO:0008762">
    <property type="term" value="F:UDP-N-acetylmuramate dehydrogenase activity"/>
    <property type="evidence" value="ECO:0007669"/>
    <property type="project" value="UniProtKB-UniRule"/>
</dbReference>
<evidence type="ECO:0000256" key="17">
    <source>
        <dbReference type="ARBA" id="ARBA00031026"/>
    </source>
</evidence>
<dbReference type="InterPro" id="IPR016167">
    <property type="entry name" value="FAD-bd_PCMH_sub1"/>
</dbReference>
<comment type="caution">
    <text evidence="22">The sequence shown here is derived from an EMBL/GenBank/DDBJ whole genome shotgun (WGS) entry which is preliminary data.</text>
</comment>
<sequence>MPWPGSWVADLGDWRDNLPPVRGKLLHDQPLAPYTWFRVGGPADVLFIPADEDDLAAFLKALPEEVPVTFMGVGSNMIVRDGGIEGVTIRLMGGYWGKVEPAGPNSLFARAGALDLSVAKAAAKAGLAGLSFFSGIPGTIGGAVRTNAGCYGRELKDVANQIEGITRSGERVRFEADIAQYGDPKVEFSYRHTNFPDDIIVTGLLLTGSGAGDPEVLEKEIAEHQKRRAETQPIKERTGGSTFANPDPPGTPDQRSSWKLIDQAGCRGLRVGGALVSEKHCNFLINAGDATAADIEALGELVRARVLDVTGVDLRWEIRRIGRPQTV</sequence>
<comment type="catalytic activity">
    <reaction evidence="18 19">
        <text>UDP-N-acetyl-alpha-D-muramate + NADP(+) = UDP-N-acetyl-3-O-(1-carboxyvinyl)-alpha-D-glucosamine + NADPH + H(+)</text>
        <dbReference type="Rhea" id="RHEA:12248"/>
        <dbReference type="ChEBI" id="CHEBI:15378"/>
        <dbReference type="ChEBI" id="CHEBI:57783"/>
        <dbReference type="ChEBI" id="CHEBI:58349"/>
        <dbReference type="ChEBI" id="CHEBI:68483"/>
        <dbReference type="ChEBI" id="CHEBI:70757"/>
        <dbReference type="EC" id="1.3.1.98"/>
    </reaction>
</comment>
<dbReference type="SUPFAM" id="SSF56176">
    <property type="entry name" value="FAD-binding/transporter-associated domain-like"/>
    <property type="match status" value="1"/>
</dbReference>
<dbReference type="GO" id="GO:0008360">
    <property type="term" value="P:regulation of cell shape"/>
    <property type="evidence" value="ECO:0007669"/>
    <property type="project" value="UniProtKB-KW"/>
</dbReference>
<dbReference type="Pfam" id="PF02873">
    <property type="entry name" value="MurB_C"/>
    <property type="match status" value="1"/>
</dbReference>
<dbReference type="InterPro" id="IPR006094">
    <property type="entry name" value="Oxid_FAD_bind_N"/>
</dbReference>
<dbReference type="InterPro" id="IPR036635">
    <property type="entry name" value="MurB_C_sf"/>
</dbReference>
<keyword evidence="8 19" id="KW-0132">Cell division</keyword>
<feature type="active site" description="Proton donor" evidence="19">
    <location>
        <position position="241"/>
    </location>
</feature>
<comment type="function">
    <text evidence="2 19">Cell wall formation.</text>
</comment>
<dbReference type="UniPathway" id="UPA00219"/>
<evidence type="ECO:0000256" key="13">
    <source>
        <dbReference type="ARBA" id="ARBA00022984"/>
    </source>
</evidence>
<dbReference type="Proteomes" id="UP000266385">
    <property type="component" value="Unassembled WGS sequence"/>
</dbReference>
<accession>A0A399RN73</accession>
<dbReference type="GO" id="GO:0071555">
    <property type="term" value="P:cell wall organization"/>
    <property type="evidence" value="ECO:0007669"/>
    <property type="project" value="UniProtKB-KW"/>
</dbReference>
<evidence type="ECO:0000256" key="12">
    <source>
        <dbReference type="ARBA" id="ARBA00022960"/>
    </source>
</evidence>
<evidence type="ECO:0000256" key="1">
    <source>
        <dbReference type="ARBA" id="ARBA00001974"/>
    </source>
</evidence>
<feature type="compositionally biased region" description="Basic and acidic residues" evidence="20">
    <location>
        <begin position="224"/>
        <end position="238"/>
    </location>
</feature>
<dbReference type="GO" id="GO:0009252">
    <property type="term" value="P:peptidoglycan biosynthetic process"/>
    <property type="evidence" value="ECO:0007669"/>
    <property type="project" value="UniProtKB-UniRule"/>
</dbReference>
<dbReference type="NCBIfam" id="NF010480">
    <property type="entry name" value="PRK13905.1"/>
    <property type="match status" value="1"/>
</dbReference>
<dbReference type="GO" id="GO:0051301">
    <property type="term" value="P:cell division"/>
    <property type="evidence" value="ECO:0007669"/>
    <property type="project" value="UniProtKB-KW"/>
</dbReference>
<feature type="domain" description="FAD-binding PCMH-type" evidence="21">
    <location>
        <begin position="38"/>
        <end position="226"/>
    </location>
</feature>
<dbReference type="GO" id="GO:0071949">
    <property type="term" value="F:FAD binding"/>
    <property type="evidence" value="ECO:0007669"/>
    <property type="project" value="InterPro"/>
</dbReference>
<dbReference type="Gene3D" id="3.90.78.10">
    <property type="entry name" value="UDP-N-acetylenolpyruvoylglucosamine reductase, C-terminal domain"/>
    <property type="match status" value="1"/>
</dbReference>
<evidence type="ECO:0000256" key="5">
    <source>
        <dbReference type="ARBA" id="ARBA00012518"/>
    </source>
</evidence>
<proteinExistence type="inferred from homology"/>
<dbReference type="PROSITE" id="PS51387">
    <property type="entry name" value="FAD_PCMH"/>
    <property type="match status" value="1"/>
</dbReference>
<dbReference type="PANTHER" id="PTHR21071:SF4">
    <property type="entry name" value="UDP-N-ACETYLENOLPYRUVOYLGLUCOSAMINE REDUCTASE"/>
    <property type="match status" value="1"/>
</dbReference>
<feature type="active site" evidence="19">
    <location>
        <position position="317"/>
    </location>
</feature>
<dbReference type="AlphaFoldDB" id="A0A399RN73"/>
<keyword evidence="16 19" id="KW-0961">Cell wall biogenesis/degradation</keyword>
<dbReference type="Gene3D" id="3.30.43.10">
    <property type="entry name" value="Uridine Diphospho-n-acetylenolpyruvylglucosamine Reductase, domain 2"/>
    <property type="match status" value="1"/>
</dbReference>
<keyword evidence="9 19" id="KW-0285">Flavoprotein</keyword>
<keyword evidence="11 19" id="KW-0521">NADP</keyword>
<feature type="active site" evidence="19">
    <location>
        <position position="191"/>
    </location>
</feature>
<keyword evidence="7 19" id="KW-0963">Cytoplasm</keyword>
<keyword evidence="12 19" id="KW-0133">Cell shape</keyword>
<dbReference type="OrthoDB" id="9804753at2"/>
<evidence type="ECO:0000256" key="2">
    <source>
        <dbReference type="ARBA" id="ARBA00003921"/>
    </source>
</evidence>
<keyword evidence="15 19" id="KW-0131">Cell cycle</keyword>
<dbReference type="InterPro" id="IPR016169">
    <property type="entry name" value="FAD-bd_PCMH_sub2"/>
</dbReference>
<comment type="subcellular location">
    <subcellularLocation>
        <location evidence="3 19">Cytoplasm</location>
    </subcellularLocation>
</comment>
<evidence type="ECO:0000256" key="18">
    <source>
        <dbReference type="ARBA" id="ARBA00048914"/>
    </source>
</evidence>
<name>A0A399RN73_9PROT</name>
<dbReference type="InterPro" id="IPR036318">
    <property type="entry name" value="FAD-bd_PCMH-like_sf"/>
</dbReference>
<keyword evidence="13 19" id="KW-0573">Peptidoglycan synthesis</keyword>
<evidence type="ECO:0000256" key="11">
    <source>
        <dbReference type="ARBA" id="ARBA00022857"/>
    </source>
</evidence>
<evidence type="ECO:0000256" key="15">
    <source>
        <dbReference type="ARBA" id="ARBA00023306"/>
    </source>
</evidence>
<comment type="pathway">
    <text evidence="4 19">Cell wall biogenesis; peptidoglycan biosynthesis.</text>
</comment>
<evidence type="ECO:0000256" key="14">
    <source>
        <dbReference type="ARBA" id="ARBA00023002"/>
    </source>
</evidence>
<evidence type="ECO:0000256" key="19">
    <source>
        <dbReference type="HAMAP-Rule" id="MF_00037"/>
    </source>
</evidence>
<evidence type="ECO:0000256" key="10">
    <source>
        <dbReference type="ARBA" id="ARBA00022827"/>
    </source>
</evidence>
<dbReference type="PANTHER" id="PTHR21071">
    <property type="entry name" value="UDP-N-ACETYLENOLPYRUVOYLGLUCOSAMINE REDUCTASE"/>
    <property type="match status" value="1"/>
</dbReference>
<reference evidence="22 23" key="1">
    <citation type="submission" date="2018-08" db="EMBL/GenBank/DDBJ databases">
        <title>Henriciella mobilis sp. nov., isolated from seawater.</title>
        <authorList>
            <person name="Cheng H."/>
            <person name="Wu Y.-H."/>
            <person name="Xu X.-W."/>
            <person name="Guo L.-L."/>
        </authorList>
    </citation>
    <scope>NUCLEOTIDE SEQUENCE [LARGE SCALE GENOMIC DNA]</scope>
    <source>
        <strain evidence="22 23">JN25</strain>
    </source>
</reference>
<organism evidence="22 23">
    <name type="scientific">Henriciella mobilis</name>
    <dbReference type="NCBI Taxonomy" id="2305467"/>
    <lineage>
        <taxon>Bacteria</taxon>
        <taxon>Pseudomonadati</taxon>
        <taxon>Pseudomonadota</taxon>
        <taxon>Alphaproteobacteria</taxon>
        <taxon>Hyphomonadales</taxon>
        <taxon>Hyphomonadaceae</taxon>
        <taxon>Henriciella</taxon>
    </lineage>
</organism>
<comment type="cofactor">
    <cofactor evidence="1 19">
        <name>FAD</name>
        <dbReference type="ChEBI" id="CHEBI:57692"/>
    </cofactor>
</comment>
<keyword evidence="10 19" id="KW-0274">FAD</keyword>
<evidence type="ECO:0000256" key="9">
    <source>
        <dbReference type="ARBA" id="ARBA00022630"/>
    </source>
</evidence>
<evidence type="ECO:0000256" key="7">
    <source>
        <dbReference type="ARBA" id="ARBA00022490"/>
    </source>
</evidence>
<evidence type="ECO:0000259" key="21">
    <source>
        <dbReference type="PROSITE" id="PS51387"/>
    </source>
</evidence>
<evidence type="ECO:0000256" key="4">
    <source>
        <dbReference type="ARBA" id="ARBA00004752"/>
    </source>
</evidence>
<feature type="region of interest" description="Disordered" evidence="20">
    <location>
        <begin position="224"/>
        <end position="257"/>
    </location>
</feature>
<dbReference type="GO" id="GO:0005829">
    <property type="term" value="C:cytosol"/>
    <property type="evidence" value="ECO:0007669"/>
    <property type="project" value="TreeGrafter"/>
</dbReference>
<dbReference type="InterPro" id="IPR003170">
    <property type="entry name" value="MurB"/>
</dbReference>
<evidence type="ECO:0000256" key="16">
    <source>
        <dbReference type="ARBA" id="ARBA00023316"/>
    </source>
</evidence>
<protein>
    <recommendedName>
        <fullName evidence="6 19">UDP-N-acetylenolpyruvoylglucosamine reductase</fullName>
        <ecNumber evidence="5 19">1.3.1.98</ecNumber>
    </recommendedName>
    <alternativeName>
        <fullName evidence="17 19">UDP-N-acetylmuramate dehydrogenase</fullName>
    </alternativeName>
</protein>
<evidence type="ECO:0000313" key="23">
    <source>
        <dbReference type="Proteomes" id="UP000266385"/>
    </source>
</evidence>
<dbReference type="InterPro" id="IPR011601">
    <property type="entry name" value="MurB_C"/>
</dbReference>
<comment type="similarity">
    <text evidence="19">Belongs to the MurB family.</text>
</comment>
<evidence type="ECO:0000256" key="20">
    <source>
        <dbReference type="SAM" id="MobiDB-lite"/>
    </source>
</evidence>
<gene>
    <name evidence="19" type="primary">murB</name>
    <name evidence="22" type="ORF">D1223_01995</name>
</gene>
<dbReference type="SUPFAM" id="SSF56194">
    <property type="entry name" value="Uridine diphospho-N-Acetylenolpyruvylglucosamine reductase, MurB, C-terminal domain"/>
    <property type="match status" value="1"/>
</dbReference>
<dbReference type="EMBL" id="QWFX01000005">
    <property type="protein sequence ID" value="RIJ32648.1"/>
    <property type="molecule type" value="Genomic_DNA"/>
</dbReference>
<keyword evidence="14 19" id="KW-0560">Oxidoreductase</keyword>
<dbReference type="EC" id="1.3.1.98" evidence="5 19"/>
<dbReference type="NCBIfam" id="TIGR00179">
    <property type="entry name" value="murB"/>
    <property type="match status" value="1"/>
</dbReference>
<dbReference type="HAMAP" id="MF_00037">
    <property type="entry name" value="MurB"/>
    <property type="match status" value="1"/>
</dbReference>
<dbReference type="Pfam" id="PF01565">
    <property type="entry name" value="FAD_binding_4"/>
    <property type="match status" value="1"/>
</dbReference>
<evidence type="ECO:0000313" key="22">
    <source>
        <dbReference type="EMBL" id="RIJ32648.1"/>
    </source>
</evidence>
<evidence type="ECO:0000256" key="8">
    <source>
        <dbReference type="ARBA" id="ARBA00022618"/>
    </source>
</evidence>
<evidence type="ECO:0000256" key="6">
    <source>
        <dbReference type="ARBA" id="ARBA00015188"/>
    </source>
</evidence>
<dbReference type="InterPro" id="IPR016166">
    <property type="entry name" value="FAD-bd_PCMH"/>
</dbReference>
<evidence type="ECO:0000256" key="3">
    <source>
        <dbReference type="ARBA" id="ARBA00004496"/>
    </source>
</evidence>
<keyword evidence="23" id="KW-1185">Reference proteome</keyword>
<dbReference type="Gene3D" id="3.30.465.10">
    <property type="match status" value="1"/>
</dbReference>